<organism evidence="1">
    <name type="scientific">Arundo donax</name>
    <name type="common">Giant reed</name>
    <name type="synonym">Donax arundinaceus</name>
    <dbReference type="NCBI Taxonomy" id="35708"/>
    <lineage>
        <taxon>Eukaryota</taxon>
        <taxon>Viridiplantae</taxon>
        <taxon>Streptophyta</taxon>
        <taxon>Embryophyta</taxon>
        <taxon>Tracheophyta</taxon>
        <taxon>Spermatophyta</taxon>
        <taxon>Magnoliopsida</taxon>
        <taxon>Liliopsida</taxon>
        <taxon>Poales</taxon>
        <taxon>Poaceae</taxon>
        <taxon>PACMAD clade</taxon>
        <taxon>Arundinoideae</taxon>
        <taxon>Arundineae</taxon>
        <taxon>Arundo</taxon>
    </lineage>
</organism>
<dbReference type="AlphaFoldDB" id="A0A0A9D4S1"/>
<accession>A0A0A9D4S1</accession>
<sequence>MPRCLHQRGSSCTCLTLHTCLCNLMWQNLSKVRLGSSGIRTVMRSHSEGSFFPAISVPPSLQRCTHLSSTHVYVELFLDLVDVMSLLLIAIWNNSPSSHFCKACNAILH</sequence>
<dbReference type="EMBL" id="GBRH01214311">
    <property type="protein sequence ID" value="JAD83584.1"/>
    <property type="molecule type" value="Transcribed_RNA"/>
</dbReference>
<reference evidence="1" key="2">
    <citation type="journal article" date="2015" name="Data Brief">
        <title>Shoot transcriptome of the giant reed, Arundo donax.</title>
        <authorList>
            <person name="Barrero R.A."/>
            <person name="Guerrero F.D."/>
            <person name="Moolhuijzen P."/>
            <person name="Goolsby J.A."/>
            <person name="Tidwell J."/>
            <person name="Bellgard S.E."/>
            <person name="Bellgard M.I."/>
        </authorList>
    </citation>
    <scope>NUCLEOTIDE SEQUENCE</scope>
    <source>
        <tissue evidence="1">Shoot tissue taken approximately 20 cm above the soil surface</tissue>
    </source>
</reference>
<evidence type="ECO:0000313" key="1">
    <source>
        <dbReference type="EMBL" id="JAD83584.1"/>
    </source>
</evidence>
<reference evidence="1" key="1">
    <citation type="submission" date="2014-09" db="EMBL/GenBank/DDBJ databases">
        <authorList>
            <person name="Magalhaes I.L.F."/>
            <person name="Oliveira U."/>
            <person name="Santos F.R."/>
            <person name="Vidigal T.H.D.A."/>
            <person name="Brescovit A.D."/>
            <person name="Santos A.J."/>
        </authorList>
    </citation>
    <scope>NUCLEOTIDE SEQUENCE</scope>
    <source>
        <tissue evidence="1">Shoot tissue taken approximately 20 cm above the soil surface</tissue>
    </source>
</reference>
<name>A0A0A9D4S1_ARUDO</name>
<protein>
    <submittedName>
        <fullName evidence="1">Uncharacterized protein</fullName>
    </submittedName>
</protein>
<proteinExistence type="predicted"/>